<dbReference type="EMBL" id="CP022386">
    <property type="protein sequence ID" value="ATA87579.1"/>
    <property type="molecule type" value="Genomic_DNA"/>
</dbReference>
<sequence length="170" mass="19602">MEIYTSRKKNIFLLFLSLLFLAAGIYFVLHGEEIAAGKRSPLLVQGIGIAAIAFALLALFFTIKNLLNKRWVLRANPEGLYLRIRNELFIPWQEITGFEVFEVRGSKSVLIMLKDPQAYIAKEKSPFLRKMMQWNLRLCGTSVSISSSTMQISHKELLALLIEYWNKYKK</sequence>
<name>A0A250FQX8_9FLAO</name>
<feature type="transmembrane region" description="Helical" evidence="1">
    <location>
        <begin position="42"/>
        <end position="63"/>
    </location>
</feature>
<evidence type="ECO:0000256" key="1">
    <source>
        <dbReference type="SAM" id="Phobius"/>
    </source>
</evidence>
<evidence type="ECO:0000313" key="3">
    <source>
        <dbReference type="Proteomes" id="UP000217250"/>
    </source>
</evidence>
<organism evidence="2 3">
    <name type="scientific">Capnocytophaga gingivalis</name>
    <dbReference type="NCBI Taxonomy" id="1017"/>
    <lineage>
        <taxon>Bacteria</taxon>
        <taxon>Pseudomonadati</taxon>
        <taxon>Bacteroidota</taxon>
        <taxon>Flavobacteriia</taxon>
        <taxon>Flavobacteriales</taxon>
        <taxon>Flavobacteriaceae</taxon>
        <taxon>Capnocytophaga</taxon>
    </lineage>
</organism>
<dbReference type="OrthoDB" id="6028159at2"/>
<dbReference type="NCBIfam" id="NF041635">
    <property type="entry name" value="STM3941_fam"/>
    <property type="match status" value="1"/>
</dbReference>
<dbReference type="Proteomes" id="UP000217250">
    <property type="component" value="Chromosome"/>
</dbReference>
<keyword evidence="1" id="KW-1133">Transmembrane helix</keyword>
<dbReference type="RefSeq" id="WP_002666261.1">
    <property type="nucleotide sequence ID" value="NZ_CAJPPZ010000024.1"/>
</dbReference>
<evidence type="ECO:0000313" key="2">
    <source>
        <dbReference type="EMBL" id="ATA87579.1"/>
    </source>
</evidence>
<evidence type="ECO:0008006" key="4">
    <source>
        <dbReference type="Google" id="ProtNLM"/>
    </source>
</evidence>
<dbReference type="InterPro" id="IPR048136">
    <property type="entry name" value="STM3941-like"/>
</dbReference>
<keyword evidence="1" id="KW-0812">Transmembrane</keyword>
<dbReference type="KEGG" id="cgh:CGC50_10715"/>
<feature type="transmembrane region" description="Helical" evidence="1">
    <location>
        <begin position="12"/>
        <end position="30"/>
    </location>
</feature>
<keyword evidence="1" id="KW-0472">Membrane</keyword>
<dbReference type="AlphaFoldDB" id="A0A250FQX8"/>
<reference evidence="3" key="1">
    <citation type="submission" date="2017-06" db="EMBL/GenBank/DDBJ databases">
        <title>Capnocytophaga spp. assemblies.</title>
        <authorList>
            <person name="Gulvik C.A."/>
        </authorList>
    </citation>
    <scope>NUCLEOTIDE SEQUENCE [LARGE SCALE GENOMIC DNA]</scope>
    <source>
        <strain evidence="3">H1496</strain>
    </source>
</reference>
<dbReference type="GeneID" id="84809023"/>
<gene>
    <name evidence="2" type="ORF">CGC50_10715</name>
</gene>
<dbReference type="OMA" id="FELINWK"/>
<proteinExistence type="predicted"/>
<accession>A0A250FQX8</accession>
<protein>
    <recommendedName>
        <fullName evidence="4">PH domain-containing protein</fullName>
    </recommendedName>
</protein>